<name>A0A7X6MUN8_9MYCO</name>
<evidence type="ECO:0000313" key="2">
    <source>
        <dbReference type="Proteomes" id="UP000518188"/>
    </source>
</evidence>
<dbReference type="Proteomes" id="UP000518188">
    <property type="component" value="Unassembled WGS sequence"/>
</dbReference>
<dbReference type="NCBIfam" id="TIGR00026">
    <property type="entry name" value="hi_GC_TIGR00026"/>
    <property type="match status" value="1"/>
</dbReference>
<dbReference type="Gene3D" id="2.30.110.10">
    <property type="entry name" value="Electron Transport, Fmn-binding Protein, Chain A"/>
    <property type="match status" value="1"/>
</dbReference>
<organism evidence="1 2">
    <name type="scientific">Mycolicibacterium septicum DSM 44393</name>
    <dbReference type="NCBI Taxonomy" id="1341646"/>
    <lineage>
        <taxon>Bacteria</taxon>
        <taxon>Bacillati</taxon>
        <taxon>Actinomycetota</taxon>
        <taxon>Actinomycetes</taxon>
        <taxon>Mycobacteriales</taxon>
        <taxon>Mycobacteriaceae</taxon>
        <taxon>Mycolicibacterium</taxon>
    </lineage>
</organism>
<sequence length="146" mass="15962">MRVPRRIAHFNKRVTNPLACAITPWLPSLGTLEHFGRKSGKRYRTPLLVFKTHDGHAILVGYGSQTDWLKNVLAGGPKALHKRGRVVVLTNPRVVSKVEAAPLVAPRSRLLYRAFPYQRGISVADDCALTSAPHGLGAGMHKPGVT</sequence>
<gene>
    <name evidence="1" type="ORF">HGA11_30075</name>
</gene>
<dbReference type="EMBL" id="JAAXPJ010000017">
    <property type="protein sequence ID" value="NKZ15227.1"/>
    <property type="molecule type" value="Genomic_DNA"/>
</dbReference>
<dbReference type="InterPro" id="IPR012349">
    <property type="entry name" value="Split_barrel_FMN-bd"/>
</dbReference>
<reference evidence="1 2" key="1">
    <citation type="submission" date="2020-04" db="EMBL/GenBank/DDBJ databases">
        <title>MicrobeNet Type strains.</title>
        <authorList>
            <person name="Nicholson A.C."/>
        </authorList>
    </citation>
    <scope>NUCLEOTIDE SEQUENCE [LARGE SCALE GENOMIC DNA]</scope>
    <source>
        <strain evidence="1 2">ATCC 700731</strain>
    </source>
</reference>
<proteinExistence type="predicted"/>
<comment type="caution">
    <text evidence="1">The sequence shown here is derived from an EMBL/GenBank/DDBJ whole genome shotgun (WGS) entry which is preliminary data.</text>
</comment>
<accession>A0A7X6MUN8</accession>
<dbReference type="AlphaFoldDB" id="A0A7X6MUN8"/>
<evidence type="ECO:0000313" key="1">
    <source>
        <dbReference type="EMBL" id="NKZ15227.1"/>
    </source>
</evidence>
<protein>
    <submittedName>
        <fullName evidence="1">Nitroreductase family deazaflavin-dependent oxidoreductase</fullName>
    </submittedName>
</protein>
<dbReference type="InterPro" id="IPR004378">
    <property type="entry name" value="F420H2_quin_Rdtase"/>
</dbReference>
<dbReference type="GO" id="GO:0016491">
    <property type="term" value="F:oxidoreductase activity"/>
    <property type="evidence" value="ECO:0007669"/>
    <property type="project" value="InterPro"/>
</dbReference>